<feature type="binding site" evidence="1">
    <location>
        <position position="212"/>
    </location>
    <ligand>
        <name>Mg(2+)</name>
        <dbReference type="ChEBI" id="CHEBI:18420"/>
        <label>5</label>
    </ligand>
</feature>
<feature type="binding site" evidence="1">
    <location>
        <position position="68"/>
    </location>
    <ligand>
        <name>Mg(2+)</name>
        <dbReference type="ChEBI" id="CHEBI:18420"/>
        <label>3</label>
    </ligand>
</feature>
<comment type="function">
    <text evidence="1">Catalyzes the ATP-dependent phosphorylation of thiamine-monophosphate (TMP) to form thiamine-pyrophosphate (TPP), the active form of vitamin B1.</text>
</comment>
<dbReference type="InterPro" id="IPR010918">
    <property type="entry name" value="PurM-like_C_dom"/>
</dbReference>
<proteinExistence type="inferred from homology"/>
<keyword evidence="1 4" id="KW-0418">Kinase</keyword>
<dbReference type="CDD" id="cd02194">
    <property type="entry name" value="ThiL"/>
    <property type="match status" value="1"/>
</dbReference>
<feature type="binding site" evidence="1">
    <location>
        <position position="116"/>
    </location>
    <ligand>
        <name>Mg(2+)</name>
        <dbReference type="ChEBI" id="CHEBI:18420"/>
        <label>1</label>
    </ligand>
</feature>
<keyword evidence="5" id="KW-1185">Reference proteome</keyword>
<accession>A0A075MTN6</accession>
<dbReference type="EC" id="2.7.4.16" evidence="1"/>
<dbReference type="GeneID" id="41598622"/>
<dbReference type="KEGG" id="nev:NTE_02945"/>
<feature type="binding site" evidence="1">
    <location>
        <position position="144"/>
    </location>
    <ligand>
        <name>ATP</name>
        <dbReference type="ChEBI" id="CHEBI:30616"/>
    </ligand>
</feature>
<gene>
    <name evidence="1" type="primary">thiL</name>
    <name evidence="4" type="ORF">NTE_02945</name>
</gene>
<keyword evidence="1" id="KW-0547">Nucleotide-binding</keyword>
<feature type="binding site" evidence="1">
    <location>
        <position position="209"/>
    </location>
    <ligand>
        <name>Mg(2+)</name>
        <dbReference type="ChEBI" id="CHEBI:18420"/>
        <label>3</label>
    </ligand>
</feature>
<dbReference type="NCBIfam" id="TIGR01379">
    <property type="entry name" value="thiL"/>
    <property type="match status" value="1"/>
</dbReference>
<name>A0A075MTN6_9ARCH</name>
<feature type="binding site" evidence="1">
    <location>
        <position position="211"/>
    </location>
    <ligand>
        <name>ATP</name>
        <dbReference type="ChEBI" id="CHEBI:30616"/>
    </ligand>
</feature>
<dbReference type="Gene3D" id="3.30.1330.10">
    <property type="entry name" value="PurM-like, N-terminal domain"/>
    <property type="match status" value="1"/>
</dbReference>
<feature type="binding site" evidence="1">
    <location>
        <position position="40"/>
    </location>
    <ligand>
        <name>Mg(2+)</name>
        <dbReference type="ChEBI" id="CHEBI:18420"/>
        <label>1</label>
    </ligand>
</feature>
<dbReference type="PIRSF" id="PIRSF005303">
    <property type="entry name" value="Thiam_monoph_kin"/>
    <property type="match status" value="1"/>
</dbReference>
<protein>
    <recommendedName>
        <fullName evidence="1">Thiamine-monophosphate kinase</fullName>
        <shortName evidence="1">TMP kinase</shortName>
        <shortName evidence="1">Thiamine-phosphate kinase</shortName>
        <ecNumber evidence="1">2.7.4.16</ecNumber>
    </recommendedName>
</protein>
<dbReference type="Gene3D" id="3.90.650.10">
    <property type="entry name" value="PurM-like C-terminal domain"/>
    <property type="match status" value="1"/>
</dbReference>
<dbReference type="OrthoDB" id="45909at2157"/>
<dbReference type="PANTHER" id="PTHR30270">
    <property type="entry name" value="THIAMINE-MONOPHOSPHATE KINASE"/>
    <property type="match status" value="1"/>
</dbReference>
<dbReference type="Proteomes" id="UP000028194">
    <property type="component" value="Chromosome"/>
</dbReference>
<feature type="binding site" evidence="1">
    <location>
        <position position="261"/>
    </location>
    <ligand>
        <name>substrate</name>
    </ligand>
</feature>
<evidence type="ECO:0000259" key="3">
    <source>
        <dbReference type="Pfam" id="PF02769"/>
    </source>
</evidence>
<evidence type="ECO:0000313" key="5">
    <source>
        <dbReference type="Proteomes" id="UP000028194"/>
    </source>
</evidence>
<dbReference type="RefSeq" id="WP_148701461.1">
    <property type="nucleotide sequence ID" value="NZ_CP007174.1"/>
</dbReference>
<keyword evidence="1" id="KW-0784">Thiamine biosynthesis</keyword>
<feature type="binding site" evidence="1">
    <location>
        <position position="40"/>
    </location>
    <ligand>
        <name>Mg(2+)</name>
        <dbReference type="ChEBI" id="CHEBI:18420"/>
        <label>2</label>
    </ligand>
</feature>
<comment type="catalytic activity">
    <reaction evidence="1">
        <text>thiamine phosphate + ATP = thiamine diphosphate + ADP</text>
        <dbReference type="Rhea" id="RHEA:15913"/>
        <dbReference type="ChEBI" id="CHEBI:30616"/>
        <dbReference type="ChEBI" id="CHEBI:37575"/>
        <dbReference type="ChEBI" id="CHEBI:58937"/>
        <dbReference type="ChEBI" id="CHEBI:456216"/>
        <dbReference type="EC" id="2.7.4.16"/>
    </reaction>
</comment>
<feature type="binding site" evidence="1">
    <location>
        <position position="25"/>
    </location>
    <ligand>
        <name>Mg(2+)</name>
        <dbReference type="ChEBI" id="CHEBI:18420"/>
        <label>4</label>
    </ligand>
</feature>
<dbReference type="eggNOG" id="arCOG00638">
    <property type="taxonomic scope" value="Archaea"/>
</dbReference>
<keyword evidence="1" id="KW-0067">ATP-binding</keyword>
<comment type="miscellaneous">
    <text evidence="1">Reaction mechanism of ThiL seems to utilize a direct, inline transfer of the gamma-phosphate of ATP to TMP rather than a phosphorylated enzyme intermediate.</text>
</comment>
<sequence>MTKQLDEKEIISIFSQALGIADLDDVAAIDGSRNLVFKADMLVASTDVPPQMRPWQVARKSIVSCASDLAAKGARPVAAMISLGLPAGITRTYVEELARGFQIASREFGVKIVGGDTNAARDLVIDCSMIGMMTMTVNDKMPKRSGAKPGDAVVASGKFGYPASGLAVLLRGARAQGAFRAAAVDSALEPKPRQAFGTALARYFSSSIDSSDGLAASLYEIAIQSGVDIKVDYDAARADGVQEFAGANNLDAHELVFHGGEEYEIVATMPKSLLPRAKAAAKKAGCDLHVIGCVIKGTGKVTAGERPLENRGYLHFS</sequence>
<feature type="domain" description="PurM-like N-terminal" evidence="2">
    <location>
        <begin position="24"/>
        <end position="133"/>
    </location>
</feature>
<dbReference type="GO" id="GO:0005524">
    <property type="term" value="F:ATP binding"/>
    <property type="evidence" value="ECO:0007669"/>
    <property type="project" value="UniProtKB-UniRule"/>
</dbReference>
<dbReference type="UniPathway" id="UPA00060">
    <property type="reaction ID" value="UER00142"/>
</dbReference>
<dbReference type="HAMAP" id="MF_02128">
    <property type="entry name" value="TMP_kinase"/>
    <property type="match status" value="1"/>
</dbReference>
<dbReference type="GO" id="GO:0009228">
    <property type="term" value="P:thiamine biosynthetic process"/>
    <property type="evidence" value="ECO:0007669"/>
    <property type="project" value="UniProtKB-KW"/>
</dbReference>
<dbReference type="GO" id="GO:0009030">
    <property type="term" value="F:thiamine-phosphate kinase activity"/>
    <property type="evidence" value="ECO:0007669"/>
    <property type="project" value="UniProtKB-UniRule"/>
</dbReference>
<feature type="binding site" evidence="1">
    <location>
        <begin position="115"/>
        <end position="116"/>
    </location>
    <ligand>
        <name>ATP</name>
        <dbReference type="ChEBI" id="CHEBI:30616"/>
    </ligand>
</feature>
<dbReference type="EMBL" id="CP007174">
    <property type="protein sequence ID" value="AIF84981.1"/>
    <property type="molecule type" value="Genomic_DNA"/>
</dbReference>
<dbReference type="STRING" id="1459636.NTE_02945"/>
<dbReference type="SUPFAM" id="SSF55326">
    <property type="entry name" value="PurM N-terminal domain-like"/>
    <property type="match status" value="1"/>
</dbReference>
<evidence type="ECO:0000259" key="2">
    <source>
        <dbReference type="Pfam" id="PF00586"/>
    </source>
</evidence>
<dbReference type="Pfam" id="PF00586">
    <property type="entry name" value="AIRS"/>
    <property type="match status" value="1"/>
</dbReference>
<dbReference type="Pfam" id="PF02769">
    <property type="entry name" value="AIRS_C"/>
    <property type="match status" value="1"/>
</dbReference>
<dbReference type="InterPro" id="IPR036676">
    <property type="entry name" value="PurM-like_C_sf"/>
</dbReference>
<feature type="binding site" evidence="1">
    <location>
        <position position="68"/>
    </location>
    <ligand>
        <name>Mg(2+)</name>
        <dbReference type="ChEBI" id="CHEBI:18420"/>
        <label>2</label>
    </ligand>
</feature>
<comment type="caution">
    <text evidence="1">Lacks conserved residue(s) required for the propagation of feature annotation.</text>
</comment>
<dbReference type="HOGENOM" id="CLU_046964_2_1_2"/>
<keyword evidence="1 4" id="KW-0808">Transferase</keyword>
<organism evidence="4 5">
    <name type="scientific">Candidatus Nitrososphaera evergladensis SR1</name>
    <dbReference type="NCBI Taxonomy" id="1459636"/>
    <lineage>
        <taxon>Archaea</taxon>
        <taxon>Nitrososphaerota</taxon>
        <taxon>Nitrososphaeria</taxon>
        <taxon>Nitrososphaerales</taxon>
        <taxon>Nitrososphaeraceae</taxon>
        <taxon>Nitrososphaera</taxon>
    </lineage>
</organism>
<comment type="pathway">
    <text evidence="1">Cofactor biosynthesis; thiamine diphosphate biosynthesis; thiamine diphosphate from thiamine phosphate: step 1/1.</text>
</comment>
<keyword evidence="1" id="KW-0460">Magnesium</keyword>
<dbReference type="PANTHER" id="PTHR30270:SF0">
    <property type="entry name" value="THIAMINE-MONOPHOSPHATE KINASE"/>
    <property type="match status" value="1"/>
</dbReference>
<feature type="binding site" evidence="1">
    <location>
        <position position="68"/>
    </location>
    <ligand>
        <name>Mg(2+)</name>
        <dbReference type="ChEBI" id="CHEBI:18420"/>
        <label>4</label>
    </ligand>
</feature>
<feature type="binding site" evidence="1">
    <location>
        <position position="25"/>
    </location>
    <ligand>
        <name>Mg(2+)</name>
        <dbReference type="ChEBI" id="CHEBI:18420"/>
        <label>3</label>
    </ligand>
</feature>
<dbReference type="InterPro" id="IPR036921">
    <property type="entry name" value="PurM-like_N_sf"/>
</dbReference>
<evidence type="ECO:0000256" key="1">
    <source>
        <dbReference type="HAMAP-Rule" id="MF_02128"/>
    </source>
</evidence>
<feature type="binding site" evidence="1">
    <location>
        <position position="313"/>
    </location>
    <ligand>
        <name>substrate</name>
    </ligand>
</feature>
<keyword evidence="1" id="KW-0479">Metal-binding</keyword>
<dbReference type="SUPFAM" id="SSF56042">
    <property type="entry name" value="PurM C-terminal domain-like"/>
    <property type="match status" value="1"/>
</dbReference>
<dbReference type="AlphaFoldDB" id="A0A075MTN6"/>
<feature type="domain" description="PurM-like C-terminal" evidence="3">
    <location>
        <begin position="148"/>
        <end position="299"/>
    </location>
</feature>
<evidence type="ECO:0000313" key="4">
    <source>
        <dbReference type="EMBL" id="AIF84981.1"/>
    </source>
</evidence>
<dbReference type="GO" id="GO:0009229">
    <property type="term" value="P:thiamine diphosphate biosynthetic process"/>
    <property type="evidence" value="ECO:0007669"/>
    <property type="project" value="UniProtKB-UniRule"/>
</dbReference>
<feature type="binding site" evidence="1">
    <location>
        <position position="47"/>
    </location>
    <ligand>
        <name>substrate</name>
    </ligand>
</feature>
<comment type="similarity">
    <text evidence="1">Belongs to the thiamine-monophosphate kinase family.</text>
</comment>
<dbReference type="InterPro" id="IPR006283">
    <property type="entry name" value="ThiL-like"/>
</dbReference>
<dbReference type="InterPro" id="IPR016188">
    <property type="entry name" value="PurM-like_N"/>
</dbReference>
<dbReference type="GO" id="GO:0000287">
    <property type="term" value="F:magnesium ion binding"/>
    <property type="evidence" value="ECO:0007669"/>
    <property type="project" value="UniProtKB-UniRule"/>
</dbReference>
<reference evidence="4 5" key="1">
    <citation type="journal article" date="2014" name="PLoS ONE">
        <title>Genome Sequence of Candidatus Nitrososphaera evergladensis from Group I.1b Enriched from Everglades Soil Reveals Novel Genomic Features of the Ammonia-Oxidizing Archaea.</title>
        <authorList>
            <person name="Zhalnina K.V."/>
            <person name="Dias R."/>
            <person name="Leonard M.T."/>
            <person name="Dorr de Quadros P."/>
            <person name="Camargo F.A."/>
            <person name="Drew J.C."/>
            <person name="Farmerie W.G."/>
            <person name="Daroub S.H."/>
            <person name="Triplett E.W."/>
        </authorList>
    </citation>
    <scope>NUCLEOTIDE SEQUENCE [LARGE SCALE GENOMIC DNA]</scope>
    <source>
        <strain evidence="4 5">SR1</strain>
    </source>
</reference>